<evidence type="ECO:0000313" key="6">
    <source>
        <dbReference type="EMBL" id="GAK43655.1"/>
    </source>
</evidence>
<gene>
    <name evidence="6" type="ORF">M2A_0154</name>
</gene>
<proteinExistence type="inferred from homology"/>
<dbReference type="Proteomes" id="UP000028702">
    <property type="component" value="Unassembled WGS sequence"/>
</dbReference>
<dbReference type="InterPro" id="IPR020476">
    <property type="entry name" value="Nudix_hydrolase"/>
</dbReference>
<evidence type="ECO:0000256" key="1">
    <source>
        <dbReference type="ARBA" id="ARBA00001946"/>
    </source>
</evidence>
<dbReference type="RefSeq" id="WP_052379093.1">
    <property type="nucleotide sequence ID" value="NZ_BBIO01000001.1"/>
</dbReference>
<dbReference type="PRINTS" id="PR00502">
    <property type="entry name" value="NUDIXFAMILY"/>
</dbReference>
<dbReference type="InterPro" id="IPR020084">
    <property type="entry name" value="NUDIX_hydrolase_CS"/>
</dbReference>
<sequence length="138" mass="15800">MEDRTTHAIAVKAHIWRAGKLLILKRQESDEEYGGYWDIPGGRLLPGEDARQGLAREVREETGLTPSKIRPLTVWDYEAGGTKVIGLSFLARTEEERVRLSAEHSAYAWMAPEEIHAYRFAANLEKEISWIIEKGWHL</sequence>
<dbReference type="AlphaFoldDB" id="A0A081B6I7"/>
<accession>A0A081B6I7</accession>
<dbReference type="InterPro" id="IPR015797">
    <property type="entry name" value="NUDIX_hydrolase-like_dom_sf"/>
</dbReference>
<comment type="similarity">
    <text evidence="4">Belongs to the Nudix hydrolase family.</text>
</comment>
<dbReference type="PANTHER" id="PTHR43046:SF12">
    <property type="entry name" value="GDP-MANNOSE MANNOSYL HYDROLASE"/>
    <property type="match status" value="1"/>
</dbReference>
<dbReference type="eggNOG" id="COG1051">
    <property type="taxonomic scope" value="Bacteria"/>
</dbReference>
<dbReference type="Gene3D" id="3.90.79.10">
    <property type="entry name" value="Nucleoside Triphosphate Pyrophosphohydrolase"/>
    <property type="match status" value="1"/>
</dbReference>
<dbReference type="PANTHER" id="PTHR43046">
    <property type="entry name" value="GDP-MANNOSE MANNOSYL HYDROLASE"/>
    <property type="match status" value="1"/>
</dbReference>
<dbReference type="GO" id="GO:0016787">
    <property type="term" value="F:hydrolase activity"/>
    <property type="evidence" value="ECO:0007669"/>
    <property type="project" value="UniProtKB-KW"/>
</dbReference>
<comment type="caution">
    <text evidence="6">The sequence shown here is derived from an EMBL/GenBank/DDBJ whole genome shotgun (WGS) entry which is preliminary data.</text>
</comment>
<dbReference type="PROSITE" id="PS00893">
    <property type="entry name" value="NUDIX_BOX"/>
    <property type="match status" value="1"/>
</dbReference>
<reference evidence="6 7" key="1">
    <citation type="submission" date="2014-07" db="EMBL/GenBank/DDBJ databases">
        <title>Tepidicaulis marinum gen. nov., sp. nov., a novel marine bacterium denitrifying nitrate to nitrous oxide strictly under microaerobic conditions.</title>
        <authorList>
            <person name="Takeuchi M."/>
            <person name="Yamagishi T."/>
            <person name="Kamagata Y."/>
            <person name="Oshima K."/>
            <person name="Hattori M."/>
            <person name="Katayama T."/>
            <person name="Hanada S."/>
            <person name="Tamaki H."/>
            <person name="Marumo K."/>
            <person name="Maeda H."/>
            <person name="Nedachi M."/>
            <person name="Iwasaki W."/>
            <person name="Suwa Y."/>
            <person name="Sakata S."/>
        </authorList>
    </citation>
    <scope>NUCLEOTIDE SEQUENCE [LARGE SCALE GENOMIC DNA]</scope>
    <source>
        <strain evidence="6 7">MA2</strain>
    </source>
</reference>
<name>A0A081B6I7_9HYPH</name>
<dbReference type="EMBL" id="BBIO01000001">
    <property type="protein sequence ID" value="GAK43655.1"/>
    <property type="molecule type" value="Genomic_DNA"/>
</dbReference>
<organism evidence="6 7">
    <name type="scientific">Tepidicaulis marinus</name>
    <dbReference type="NCBI Taxonomy" id="1333998"/>
    <lineage>
        <taxon>Bacteria</taxon>
        <taxon>Pseudomonadati</taxon>
        <taxon>Pseudomonadota</taxon>
        <taxon>Alphaproteobacteria</taxon>
        <taxon>Hyphomicrobiales</taxon>
        <taxon>Parvibaculaceae</taxon>
        <taxon>Tepidicaulis</taxon>
    </lineage>
</organism>
<protein>
    <submittedName>
        <fullName evidence="6">Mutator MutT related protein</fullName>
    </submittedName>
</protein>
<comment type="cofactor">
    <cofactor evidence="1">
        <name>Mg(2+)</name>
        <dbReference type="ChEBI" id="CHEBI:18420"/>
    </cofactor>
</comment>
<dbReference type="SUPFAM" id="SSF55811">
    <property type="entry name" value="Nudix"/>
    <property type="match status" value="1"/>
</dbReference>
<dbReference type="Pfam" id="PF00293">
    <property type="entry name" value="NUDIX"/>
    <property type="match status" value="1"/>
</dbReference>
<evidence type="ECO:0000256" key="2">
    <source>
        <dbReference type="ARBA" id="ARBA00022801"/>
    </source>
</evidence>
<feature type="domain" description="Nudix hydrolase" evidence="5">
    <location>
        <begin position="6"/>
        <end position="133"/>
    </location>
</feature>
<evidence type="ECO:0000256" key="4">
    <source>
        <dbReference type="RuleBase" id="RU003476"/>
    </source>
</evidence>
<evidence type="ECO:0000259" key="5">
    <source>
        <dbReference type="PROSITE" id="PS51462"/>
    </source>
</evidence>
<keyword evidence="2 4" id="KW-0378">Hydrolase</keyword>
<evidence type="ECO:0000313" key="7">
    <source>
        <dbReference type="Proteomes" id="UP000028702"/>
    </source>
</evidence>
<keyword evidence="3" id="KW-0460">Magnesium</keyword>
<keyword evidence="7" id="KW-1185">Reference proteome</keyword>
<dbReference type="PROSITE" id="PS51462">
    <property type="entry name" value="NUDIX"/>
    <property type="match status" value="1"/>
</dbReference>
<dbReference type="InterPro" id="IPR000086">
    <property type="entry name" value="NUDIX_hydrolase_dom"/>
</dbReference>
<dbReference type="STRING" id="1333998.M2A_0154"/>
<evidence type="ECO:0000256" key="3">
    <source>
        <dbReference type="ARBA" id="ARBA00022842"/>
    </source>
</evidence>